<keyword evidence="2" id="KW-1185">Reference proteome</keyword>
<evidence type="ECO:0000313" key="2">
    <source>
        <dbReference type="Proteomes" id="UP000887575"/>
    </source>
</evidence>
<proteinExistence type="predicted"/>
<reference evidence="3" key="1">
    <citation type="submission" date="2024-02" db="UniProtKB">
        <authorList>
            <consortium name="WormBaseParasite"/>
        </authorList>
    </citation>
    <scope>IDENTIFICATION</scope>
</reference>
<organism evidence="2 3">
    <name type="scientific">Mesorhabditis belari</name>
    <dbReference type="NCBI Taxonomy" id="2138241"/>
    <lineage>
        <taxon>Eukaryota</taxon>
        <taxon>Metazoa</taxon>
        <taxon>Ecdysozoa</taxon>
        <taxon>Nematoda</taxon>
        <taxon>Chromadorea</taxon>
        <taxon>Rhabditida</taxon>
        <taxon>Rhabditina</taxon>
        <taxon>Rhabditomorpha</taxon>
        <taxon>Rhabditoidea</taxon>
        <taxon>Rhabditidae</taxon>
        <taxon>Mesorhabditinae</taxon>
        <taxon>Mesorhabditis</taxon>
    </lineage>
</organism>
<dbReference type="AlphaFoldDB" id="A0AAF3ECE3"/>
<dbReference type="Proteomes" id="UP000887575">
    <property type="component" value="Unassembled WGS sequence"/>
</dbReference>
<evidence type="ECO:0000256" key="1">
    <source>
        <dbReference type="SAM" id="Phobius"/>
    </source>
</evidence>
<name>A0AAF3ECE3_9BILA</name>
<protein>
    <submittedName>
        <fullName evidence="3">Uncharacterized protein</fullName>
    </submittedName>
</protein>
<evidence type="ECO:0000313" key="3">
    <source>
        <dbReference type="WBParaSite" id="MBELARI_LOCUS11617"/>
    </source>
</evidence>
<keyword evidence="1" id="KW-1133">Transmembrane helix</keyword>
<feature type="transmembrane region" description="Helical" evidence="1">
    <location>
        <begin position="92"/>
        <end position="110"/>
    </location>
</feature>
<sequence>MSCLAAFTIALYIVLGNQVNHDLIFLFETLFTGSFWSALISYTSLSMLKLYAIWRPFDYRRTVTMKRCIYLGVVSFPLWKLGVHILTFAGLSIFFIVCCMWNAFSTGCYFQRNYVELMRIRGIVRLILILRICLDPVLSFATDLQLRRCLFETFSVTSEDTSSTLNHSKERKSDTTHAGSKK</sequence>
<feature type="transmembrane region" description="Helical" evidence="1">
    <location>
        <begin position="26"/>
        <end position="48"/>
    </location>
</feature>
<keyword evidence="1" id="KW-0812">Transmembrane</keyword>
<keyword evidence="1" id="KW-0472">Membrane</keyword>
<dbReference type="WBParaSite" id="MBELARI_LOCUS11617">
    <property type="protein sequence ID" value="MBELARI_LOCUS11617"/>
    <property type="gene ID" value="MBELARI_LOCUS11617"/>
</dbReference>
<accession>A0AAF3ECE3</accession>